<dbReference type="EMBL" id="CP093350">
    <property type="protein sequence ID" value="WOH11528.1"/>
    <property type="molecule type" value="Genomic_DNA"/>
</dbReference>
<keyword evidence="2" id="KW-1185">Reference proteome</keyword>
<proteinExistence type="predicted"/>
<dbReference type="AlphaFoldDB" id="A0A175YAD9"/>
<gene>
    <name evidence="1" type="ORF">DCAR_0831015</name>
</gene>
<dbReference type="Gramene" id="KZM80509">
    <property type="protein sequence ID" value="KZM80509"/>
    <property type="gene ID" value="DCAR_032205"/>
</dbReference>
<dbReference type="Proteomes" id="UP000077755">
    <property type="component" value="Chromosome 8"/>
</dbReference>
<protein>
    <submittedName>
        <fullName evidence="1">Uncharacterized protein</fullName>
    </submittedName>
</protein>
<name>A0A175YAD9_DAUCS</name>
<sequence>MSFEESQCLHKVSQSLRTTAQIPGALDAPAFHHDSSYLFSVEQSALYELEFCPYSSTYHWVMPPDCRPIGDQGYPVWFRPTGDRGYPVWCRPIEDRGPLDQAHSKRRTINRPLQITGTKG</sequence>
<evidence type="ECO:0000313" key="2">
    <source>
        <dbReference type="Proteomes" id="UP000077755"/>
    </source>
</evidence>
<reference evidence="1" key="1">
    <citation type="journal article" date="2016" name="Nat. Genet.">
        <title>A high-quality carrot genome assembly provides new insights into carotenoid accumulation and asterid genome evolution.</title>
        <authorList>
            <person name="Iorizzo M."/>
            <person name="Ellison S."/>
            <person name="Senalik D."/>
            <person name="Zeng P."/>
            <person name="Satapoomin P."/>
            <person name="Huang J."/>
            <person name="Bowman M."/>
            <person name="Iovene M."/>
            <person name="Sanseverino W."/>
            <person name="Cavagnaro P."/>
            <person name="Yildiz M."/>
            <person name="Macko-Podgorni A."/>
            <person name="Moranska E."/>
            <person name="Grzebelus E."/>
            <person name="Grzebelus D."/>
            <person name="Ashrafi H."/>
            <person name="Zheng Z."/>
            <person name="Cheng S."/>
            <person name="Spooner D."/>
            <person name="Van Deynze A."/>
            <person name="Simon P."/>
        </authorList>
    </citation>
    <scope>NUCLEOTIDE SEQUENCE</scope>
    <source>
        <tissue evidence="1">Leaf</tissue>
    </source>
</reference>
<reference evidence="1" key="2">
    <citation type="submission" date="2022-03" db="EMBL/GenBank/DDBJ databases">
        <title>Draft title - Genomic analysis of global carrot germplasm unveils the trajectory of domestication and the origin of high carotenoid orange carrot.</title>
        <authorList>
            <person name="Iorizzo M."/>
            <person name="Ellison S."/>
            <person name="Senalik D."/>
            <person name="Macko-Podgorni A."/>
            <person name="Grzebelus D."/>
            <person name="Bostan H."/>
            <person name="Rolling W."/>
            <person name="Curaba J."/>
            <person name="Simon P."/>
        </authorList>
    </citation>
    <scope>NUCLEOTIDE SEQUENCE</scope>
    <source>
        <tissue evidence="1">Leaf</tissue>
    </source>
</reference>
<organism evidence="1 2">
    <name type="scientific">Daucus carota subsp. sativus</name>
    <name type="common">Carrot</name>
    <dbReference type="NCBI Taxonomy" id="79200"/>
    <lineage>
        <taxon>Eukaryota</taxon>
        <taxon>Viridiplantae</taxon>
        <taxon>Streptophyta</taxon>
        <taxon>Embryophyta</taxon>
        <taxon>Tracheophyta</taxon>
        <taxon>Spermatophyta</taxon>
        <taxon>Magnoliopsida</taxon>
        <taxon>eudicotyledons</taxon>
        <taxon>Gunneridae</taxon>
        <taxon>Pentapetalae</taxon>
        <taxon>asterids</taxon>
        <taxon>campanulids</taxon>
        <taxon>Apiales</taxon>
        <taxon>Apiaceae</taxon>
        <taxon>Apioideae</taxon>
        <taxon>Scandiceae</taxon>
        <taxon>Daucinae</taxon>
        <taxon>Daucus</taxon>
        <taxon>Daucus sect. Daucus</taxon>
    </lineage>
</organism>
<evidence type="ECO:0000313" key="1">
    <source>
        <dbReference type="EMBL" id="WOH11528.1"/>
    </source>
</evidence>
<accession>A0A175YAD9</accession>